<dbReference type="PANTHER" id="PTHR11439">
    <property type="entry name" value="GAG-POL-RELATED RETROTRANSPOSON"/>
    <property type="match status" value="1"/>
</dbReference>
<gene>
    <name evidence="1" type="ORF">LIER_32726</name>
</gene>
<dbReference type="AlphaFoldDB" id="A0AAV3RWF2"/>
<evidence type="ECO:0000313" key="2">
    <source>
        <dbReference type="Proteomes" id="UP001454036"/>
    </source>
</evidence>
<evidence type="ECO:0000313" key="1">
    <source>
        <dbReference type="EMBL" id="GAA0185438.1"/>
    </source>
</evidence>
<organism evidence="1 2">
    <name type="scientific">Lithospermum erythrorhizon</name>
    <name type="common">Purple gromwell</name>
    <name type="synonym">Lithospermum officinale var. erythrorhizon</name>
    <dbReference type="NCBI Taxonomy" id="34254"/>
    <lineage>
        <taxon>Eukaryota</taxon>
        <taxon>Viridiplantae</taxon>
        <taxon>Streptophyta</taxon>
        <taxon>Embryophyta</taxon>
        <taxon>Tracheophyta</taxon>
        <taxon>Spermatophyta</taxon>
        <taxon>Magnoliopsida</taxon>
        <taxon>eudicotyledons</taxon>
        <taxon>Gunneridae</taxon>
        <taxon>Pentapetalae</taxon>
        <taxon>asterids</taxon>
        <taxon>lamiids</taxon>
        <taxon>Boraginales</taxon>
        <taxon>Boraginaceae</taxon>
        <taxon>Boraginoideae</taxon>
        <taxon>Lithospermeae</taxon>
        <taxon>Lithospermum</taxon>
    </lineage>
</organism>
<reference evidence="1 2" key="1">
    <citation type="submission" date="2024-01" db="EMBL/GenBank/DDBJ databases">
        <title>The complete chloroplast genome sequence of Lithospermum erythrorhizon: insights into the phylogenetic relationship among Boraginaceae species and the maternal lineages of purple gromwells.</title>
        <authorList>
            <person name="Okada T."/>
            <person name="Watanabe K."/>
        </authorList>
    </citation>
    <scope>NUCLEOTIDE SEQUENCE [LARGE SCALE GENOMIC DNA]</scope>
</reference>
<sequence>MICVSQFRCSASLCSIRGSFIYKHLKHLLNYVHNTPTQGIILKESNQLSLQAFSNFDWAACPSTRRSITGYVVTLGGCPISWKSKK</sequence>
<comment type="caution">
    <text evidence="1">The sequence shown here is derived from an EMBL/GenBank/DDBJ whole genome shotgun (WGS) entry which is preliminary data.</text>
</comment>
<keyword evidence="2" id="KW-1185">Reference proteome</keyword>
<name>A0AAV3RWF2_LITER</name>
<dbReference type="EMBL" id="BAABME010012704">
    <property type="protein sequence ID" value="GAA0185438.1"/>
    <property type="molecule type" value="Genomic_DNA"/>
</dbReference>
<dbReference type="Proteomes" id="UP001454036">
    <property type="component" value="Unassembled WGS sequence"/>
</dbReference>
<accession>A0AAV3RWF2</accession>
<protein>
    <submittedName>
        <fullName evidence="1">Uncharacterized protein</fullName>
    </submittedName>
</protein>
<dbReference type="PANTHER" id="PTHR11439:SF498">
    <property type="entry name" value="DNAK FAMILY PROTEIN"/>
    <property type="match status" value="1"/>
</dbReference>
<proteinExistence type="predicted"/>